<gene>
    <name evidence="2" type="ORF">SPPYR_0245</name>
</gene>
<dbReference type="EMBL" id="LT598653">
    <property type="protein sequence ID" value="SBV31365.1"/>
    <property type="molecule type" value="Genomic_DNA"/>
</dbReference>
<sequence length="120" mass="12483">MSGKKSCPSFTDFAAVTAHRTTVSPSVAITAPSAWRATLPVSSVSVSPPHSIDTFFTSNMWFPSPAGPYAGRGLCVRAVRPGAVQGVCLPYGGPAGCGSGPYSLRRPREGGGRWRNENSA</sequence>
<proteinExistence type="predicted"/>
<reference evidence="2" key="1">
    <citation type="submission" date="2016-03" db="EMBL/GenBank/DDBJ databases">
        <authorList>
            <person name="Ploux O."/>
        </authorList>
    </citation>
    <scope>NUCLEOTIDE SEQUENCE</scope>
    <source>
        <strain evidence="2">UC10</strain>
    </source>
</reference>
<name>A0A1Y5PRU9_9SPHN</name>
<evidence type="ECO:0000313" key="2">
    <source>
        <dbReference type="EMBL" id="SBV31365.1"/>
    </source>
</evidence>
<dbReference type="KEGG" id="sphu:SPPYR_0245"/>
<accession>A0A1Y5PRU9</accession>
<feature type="compositionally biased region" description="Basic and acidic residues" evidence="1">
    <location>
        <begin position="106"/>
        <end position="120"/>
    </location>
</feature>
<organism evidence="2">
    <name type="scientific">uncultured Sphingopyxis sp</name>
    <dbReference type="NCBI Taxonomy" id="310581"/>
    <lineage>
        <taxon>Bacteria</taxon>
        <taxon>Pseudomonadati</taxon>
        <taxon>Pseudomonadota</taxon>
        <taxon>Alphaproteobacteria</taxon>
        <taxon>Sphingomonadales</taxon>
        <taxon>Sphingomonadaceae</taxon>
        <taxon>Sphingopyxis</taxon>
        <taxon>environmental samples</taxon>
    </lineage>
</organism>
<dbReference type="AlphaFoldDB" id="A0A1Y5PRU9"/>
<evidence type="ECO:0000256" key="1">
    <source>
        <dbReference type="SAM" id="MobiDB-lite"/>
    </source>
</evidence>
<feature type="region of interest" description="Disordered" evidence="1">
    <location>
        <begin position="93"/>
        <end position="120"/>
    </location>
</feature>
<protein>
    <submittedName>
        <fullName evidence="2">Uncharacterized protein</fullName>
    </submittedName>
</protein>